<accession>A0A6A6AVK2</accession>
<dbReference type="AlphaFoldDB" id="A0A6A6AVK2"/>
<protein>
    <submittedName>
        <fullName evidence="3">Uncharacterized protein</fullName>
    </submittedName>
</protein>
<keyword evidence="1" id="KW-0472">Membrane</keyword>
<feature type="transmembrane region" description="Helical" evidence="1">
    <location>
        <begin position="6"/>
        <end position="28"/>
    </location>
</feature>
<keyword evidence="1" id="KW-0812">Transmembrane</keyword>
<evidence type="ECO:0000313" key="3">
    <source>
        <dbReference type="EMBL" id="KAF2135616.1"/>
    </source>
</evidence>
<dbReference type="EMBL" id="ML995594">
    <property type="protein sequence ID" value="KAF2135359.1"/>
    <property type="molecule type" value="Genomic_DNA"/>
</dbReference>
<keyword evidence="4" id="KW-1185">Reference proteome</keyword>
<reference evidence="3" key="1">
    <citation type="journal article" date="2020" name="Stud. Mycol.">
        <title>101 Dothideomycetes genomes: a test case for predicting lifestyles and emergence of pathogens.</title>
        <authorList>
            <person name="Haridas S."/>
            <person name="Albert R."/>
            <person name="Binder M."/>
            <person name="Bloem J."/>
            <person name="Labutti K."/>
            <person name="Salamov A."/>
            <person name="Andreopoulos B."/>
            <person name="Baker S."/>
            <person name="Barry K."/>
            <person name="Bills G."/>
            <person name="Bluhm B."/>
            <person name="Cannon C."/>
            <person name="Castanera R."/>
            <person name="Culley D."/>
            <person name="Daum C."/>
            <person name="Ezra D."/>
            <person name="Gonzalez J."/>
            <person name="Henrissat B."/>
            <person name="Kuo A."/>
            <person name="Liang C."/>
            <person name="Lipzen A."/>
            <person name="Lutzoni F."/>
            <person name="Magnuson J."/>
            <person name="Mondo S."/>
            <person name="Nolan M."/>
            <person name="Ohm R."/>
            <person name="Pangilinan J."/>
            <person name="Park H.-J."/>
            <person name="Ramirez L."/>
            <person name="Alfaro M."/>
            <person name="Sun H."/>
            <person name="Tritt A."/>
            <person name="Yoshinaga Y."/>
            <person name="Zwiers L.-H."/>
            <person name="Turgeon B."/>
            <person name="Goodwin S."/>
            <person name="Spatafora J."/>
            <person name="Crous P."/>
            <person name="Grigoriev I."/>
        </authorList>
    </citation>
    <scope>NUCLEOTIDE SEQUENCE</scope>
    <source>
        <strain evidence="3">CBS 121167</strain>
    </source>
</reference>
<dbReference type="PANTHER" id="PTHR35395">
    <property type="entry name" value="DUF6536 DOMAIN-CONTAINING PROTEIN"/>
    <property type="match status" value="1"/>
</dbReference>
<dbReference type="EMBL" id="ML995565">
    <property type="protein sequence ID" value="KAF2135616.1"/>
    <property type="molecule type" value="Genomic_DNA"/>
</dbReference>
<dbReference type="OrthoDB" id="5429634at2759"/>
<dbReference type="RefSeq" id="XP_033391334.1">
    <property type="nucleotide sequence ID" value="XM_033537694.1"/>
</dbReference>
<proteinExistence type="predicted"/>
<dbReference type="GeneID" id="54295190"/>
<dbReference type="PANTHER" id="PTHR35395:SF1">
    <property type="entry name" value="DUF6536 DOMAIN-CONTAINING PROTEIN"/>
    <property type="match status" value="1"/>
</dbReference>
<feature type="transmembrane region" description="Helical" evidence="1">
    <location>
        <begin position="213"/>
        <end position="235"/>
    </location>
</feature>
<feature type="transmembrane region" description="Helical" evidence="1">
    <location>
        <begin position="169"/>
        <end position="193"/>
    </location>
</feature>
<evidence type="ECO:0000313" key="2">
    <source>
        <dbReference type="EMBL" id="KAF2135359.1"/>
    </source>
</evidence>
<organism evidence="3 4">
    <name type="scientific">Aplosporella prunicola CBS 121167</name>
    <dbReference type="NCBI Taxonomy" id="1176127"/>
    <lineage>
        <taxon>Eukaryota</taxon>
        <taxon>Fungi</taxon>
        <taxon>Dikarya</taxon>
        <taxon>Ascomycota</taxon>
        <taxon>Pezizomycotina</taxon>
        <taxon>Dothideomycetes</taxon>
        <taxon>Dothideomycetes incertae sedis</taxon>
        <taxon>Botryosphaeriales</taxon>
        <taxon>Aplosporellaceae</taxon>
        <taxon>Aplosporella</taxon>
    </lineage>
</organism>
<keyword evidence="1" id="KW-1133">Transmembrane helix</keyword>
<gene>
    <name evidence="3" type="ORF">K452DRAFT_239053</name>
    <name evidence="2" type="ORF">K452DRAFT_239513</name>
</gene>
<sequence>MFSRPVAITILILNFGKLICILSVWGLLRDKLLVTLGNAISSFIRSPDDTTRGYCEPGGCGLSRKNFFGLRRDSALTNPKQIRQYPWTSYRSGIQSRASHDAVGPAITANLSQLTITVLAFTTINLITRMRLAAEWSEYAFHRKGLRVSDPRLHTQERGTFLFQLPWRFAVPLQGSFGLMHMLASQTLFPVFIEPSNDFGDPIPHPPLSICALNPIAMMTTFVVGVCISVATLALSMKRLKPGMPLVGSCSAAILAACHPPKSSDGNFDETKPLQWGAIPQGLLENEEEGSRIGHCCFTNGPVEMPVPGERYA</sequence>
<evidence type="ECO:0000256" key="1">
    <source>
        <dbReference type="SAM" id="Phobius"/>
    </source>
</evidence>
<dbReference type="Proteomes" id="UP000799438">
    <property type="component" value="Unassembled WGS sequence"/>
</dbReference>
<evidence type="ECO:0000313" key="4">
    <source>
        <dbReference type="Proteomes" id="UP000799438"/>
    </source>
</evidence>
<name>A0A6A6AVK2_9PEZI</name>